<evidence type="ECO:0000256" key="1">
    <source>
        <dbReference type="ARBA" id="ARBA00008270"/>
    </source>
</evidence>
<evidence type="ECO:0000313" key="3">
    <source>
        <dbReference type="EMBL" id="MDD9783181.1"/>
    </source>
</evidence>
<dbReference type="GO" id="GO:0016853">
    <property type="term" value="F:isomerase activity"/>
    <property type="evidence" value="ECO:0007669"/>
    <property type="project" value="UniProtKB-KW"/>
</dbReference>
<proteinExistence type="inferred from homology"/>
<accession>A0ABD4WSK0</accession>
<keyword evidence="2" id="KW-0413">Isomerase</keyword>
<dbReference type="InterPro" id="IPR003719">
    <property type="entry name" value="Phenazine_PhzF-like"/>
</dbReference>
<reference evidence="3 4" key="1">
    <citation type="submission" date="2023-02" db="EMBL/GenBank/DDBJ databases">
        <authorList>
            <person name="Olszewska D."/>
        </authorList>
    </citation>
    <scope>NUCLEOTIDE SEQUENCE [LARGE SCALE GENOMIC DNA]</scope>
    <source>
        <strain evidence="3 4">FDU301</strain>
    </source>
</reference>
<evidence type="ECO:0000256" key="2">
    <source>
        <dbReference type="ARBA" id="ARBA00023235"/>
    </source>
</evidence>
<dbReference type="PANTHER" id="PTHR13774:SF17">
    <property type="entry name" value="PHENAZINE BIOSYNTHESIS-LIKE DOMAIN-CONTAINING PROTEIN"/>
    <property type="match status" value="1"/>
</dbReference>
<dbReference type="Gene3D" id="3.10.310.10">
    <property type="entry name" value="Diaminopimelate Epimerase, Chain A, domain 1"/>
    <property type="match status" value="1"/>
</dbReference>
<comment type="caution">
    <text evidence="3">The sequence shown here is derived from an EMBL/GenBank/DDBJ whole genome shotgun (WGS) entry which is preliminary data.</text>
</comment>
<protein>
    <submittedName>
        <fullName evidence="3">PhzF family phenazine biosynthesis protein</fullName>
    </submittedName>
</protein>
<dbReference type="RefSeq" id="WP_274589019.1">
    <property type="nucleotide sequence ID" value="NZ_JARAOX010000169.1"/>
</dbReference>
<sequence>MQELVNAPLLKVAKNSDRYLIEVANEELLKGLVPNLNLLATLPITDLVVTSPATKYDFIPRYFAPRIGIEENFVTGSAHCGLAPYSSQRLSKKQLYAFQSSEKAGELFSYYQDDLAYITGKAITIYKSHFNELLL</sequence>
<dbReference type="Pfam" id="PF02567">
    <property type="entry name" value="PhzC-PhzF"/>
    <property type="match status" value="1"/>
</dbReference>
<name>A0ABD4WSK0_PRIMG</name>
<dbReference type="EMBL" id="JARAOX010000169">
    <property type="protein sequence ID" value="MDD9783181.1"/>
    <property type="molecule type" value="Genomic_DNA"/>
</dbReference>
<organism evidence="3 4">
    <name type="scientific">Priestia megaterium</name>
    <name type="common">Bacillus megaterium</name>
    <dbReference type="NCBI Taxonomy" id="1404"/>
    <lineage>
        <taxon>Bacteria</taxon>
        <taxon>Bacillati</taxon>
        <taxon>Bacillota</taxon>
        <taxon>Bacilli</taxon>
        <taxon>Bacillales</taxon>
        <taxon>Bacillaceae</taxon>
        <taxon>Priestia</taxon>
    </lineage>
</organism>
<dbReference type="Proteomes" id="UP001213771">
    <property type="component" value="Unassembled WGS sequence"/>
</dbReference>
<gene>
    <name evidence="3" type="ORF">PVE99_12340</name>
</gene>
<dbReference type="PANTHER" id="PTHR13774">
    <property type="entry name" value="PHENAZINE BIOSYNTHESIS PROTEIN"/>
    <property type="match status" value="1"/>
</dbReference>
<dbReference type="AlphaFoldDB" id="A0ABD4WSK0"/>
<evidence type="ECO:0000313" key="4">
    <source>
        <dbReference type="Proteomes" id="UP001213771"/>
    </source>
</evidence>
<dbReference type="SUPFAM" id="SSF54506">
    <property type="entry name" value="Diaminopimelate epimerase-like"/>
    <property type="match status" value="1"/>
</dbReference>
<comment type="similarity">
    <text evidence="1">Belongs to the PhzF family.</text>
</comment>